<accession>A0A1G2BBE7</accession>
<evidence type="ECO:0008006" key="4">
    <source>
        <dbReference type="Google" id="ProtNLM"/>
    </source>
</evidence>
<organism evidence="2 3">
    <name type="scientific">Candidatus Kerfeldbacteria bacterium RIFOXYB2_FULL_38_14</name>
    <dbReference type="NCBI Taxonomy" id="1798547"/>
    <lineage>
        <taxon>Bacteria</taxon>
        <taxon>Candidatus Kerfeldiibacteriota</taxon>
    </lineage>
</organism>
<evidence type="ECO:0000256" key="1">
    <source>
        <dbReference type="SAM" id="SignalP"/>
    </source>
</evidence>
<feature type="signal peptide" evidence="1">
    <location>
        <begin position="1"/>
        <end position="29"/>
    </location>
</feature>
<dbReference type="PROSITE" id="PS51257">
    <property type="entry name" value="PROKAR_LIPOPROTEIN"/>
    <property type="match status" value="1"/>
</dbReference>
<evidence type="ECO:0000313" key="3">
    <source>
        <dbReference type="Proteomes" id="UP000176420"/>
    </source>
</evidence>
<dbReference type="Proteomes" id="UP000176420">
    <property type="component" value="Unassembled WGS sequence"/>
</dbReference>
<reference evidence="2 3" key="1">
    <citation type="journal article" date="2016" name="Nat. Commun.">
        <title>Thousands of microbial genomes shed light on interconnected biogeochemical processes in an aquifer system.</title>
        <authorList>
            <person name="Anantharaman K."/>
            <person name="Brown C.T."/>
            <person name="Hug L.A."/>
            <person name="Sharon I."/>
            <person name="Castelle C.J."/>
            <person name="Probst A.J."/>
            <person name="Thomas B.C."/>
            <person name="Singh A."/>
            <person name="Wilkins M.J."/>
            <person name="Karaoz U."/>
            <person name="Brodie E.L."/>
            <person name="Williams K.H."/>
            <person name="Hubbard S.S."/>
            <person name="Banfield J.F."/>
        </authorList>
    </citation>
    <scope>NUCLEOTIDE SEQUENCE [LARGE SCALE GENOMIC DNA]</scope>
</reference>
<dbReference type="AlphaFoldDB" id="A0A1G2BBE7"/>
<protein>
    <recommendedName>
        <fullName evidence="4">Lipoprotein</fullName>
    </recommendedName>
</protein>
<feature type="chain" id="PRO_5009582049" description="Lipoprotein" evidence="1">
    <location>
        <begin position="30"/>
        <end position="218"/>
    </location>
</feature>
<proteinExistence type="predicted"/>
<sequence>MQKKIVFLSLFLTLIFFGCNTTPSSSSLANEYLSQDKEKIVSIKQYAGTMDWQDNDSSSNSLCAGIIHSQINFDLTVDAENKTVSGTGKIIYQNTKYNTKRRCADCVITGQDATFLITGNLLPQNSDGNTNQQETVRLKFNLDPNSALTEKQTSKQCFGDKPQNYNESRLLYFSLFQAGFFDYLNLELPSTVKEKTTHNLQWHTNNHSGGGVLTLQLS</sequence>
<name>A0A1G2BBE7_9BACT</name>
<keyword evidence="1" id="KW-0732">Signal</keyword>
<gene>
    <name evidence="2" type="ORF">A2319_03080</name>
</gene>
<dbReference type="EMBL" id="MHKI01000021">
    <property type="protein sequence ID" value="OGY86355.1"/>
    <property type="molecule type" value="Genomic_DNA"/>
</dbReference>
<comment type="caution">
    <text evidence="2">The sequence shown here is derived from an EMBL/GenBank/DDBJ whole genome shotgun (WGS) entry which is preliminary data.</text>
</comment>
<evidence type="ECO:0000313" key="2">
    <source>
        <dbReference type="EMBL" id="OGY86355.1"/>
    </source>
</evidence>